<protein>
    <submittedName>
        <fullName evidence="2">Uncharacterized protein</fullName>
    </submittedName>
</protein>
<reference evidence="2" key="1">
    <citation type="submission" date="2020-05" db="EMBL/GenBank/DDBJ databases">
        <title>WGS assembly of Panicum virgatum.</title>
        <authorList>
            <person name="Lovell J.T."/>
            <person name="Jenkins J."/>
            <person name="Shu S."/>
            <person name="Juenger T.E."/>
            <person name="Schmutz J."/>
        </authorList>
    </citation>
    <scope>NUCLEOTIDE SEQUENCE</scope>
    <source>
        <strain evidence="2">AP13</strain>
    </source>
</reference>
<gene>
    <name evidence="2" type="ORF">PVAP13_3NG141010</name>
</gene>
<accession>A0A8T0UA47</accession>
<evidence type="ECO:0000313" key="2">
    <source>
        <dbReference type="EMBL" id="KAG2618918.1"/>
    </source>
</evidence>
<dbReference type="AlphaFoldDB" id="A0A8T0UA47"/>
<keyword evidence="3" id="KW-1185">Reference proteome</keyword>
<dbReference type="EMBL" id="CM029042">
    <property type="protein sequence ID" value="KAG2618918.1"/>
    <property type="molecule type" value="Genomic_DNA"/>
</dbReference>
<evidence type="ECO:0000313" key="3">
    <source>
        <dbReference type="Proteomes" id="UP000823388"/>
    </source>
</evidence>
<name>A0A8T0UA47_PANVG</name>
<sequence>MNSARAVAPKHGRRSRWPLVVCVVGHRGGDARVRWDADEGQEEDGLLVPGRRPPDRGGPPCLRCAPPRLFQPTPRSFSPAPVAARCTLLCAVVWNGGIFIVPGNCGS</sequence>
<dbReference type="Proteomes" id="UP000823388">
    <property type="component" value="Chromosome 3N"/>
</dbReference>
<proteinExistence type="predicted"/>
<evidence type="ECO:0000256" key="1">
    <source>
        <dbReference type="SAM" id="MobiDB-lite"/>
    </source>
</evidence>
<comment type="caution">
    <text evidence="2">The sequence shown here is derived from an EMBL/GenBank/DDBJ whole genome shotgun (WGS) entry which is preliminary data.</text>
</comment>
<feature type="region of interest" description="Disordered" evidence="1">
    <location>
        <begin position="37"/>
        <end position="58"/>
    </location>
</feature>
<organism evidence="2 3">
    <name type="scientific">Panicum virgatum</name>
    <name type="common">Blackwell switchgrass</name>
    <dbReference type="NCBI Taxonomy" id="38727"/>
    <lineage>
        <taxon>Eukaryota</taxon>
        <taxon>Viridiplantae</taxon>
        <taxon>Streptophyta</taxon>
        <taxon>Embryophyta</taxon>
        <taxon>Tracheophyta</taxon>
        <taxon>Spermatophyta</taxon>
        <taxon>Magnoliopsida</taxon>
        <taxon>Liliopsida</taxon>
        <taxon>Poales</taxon>
        <taxon>Poaceae</taxon>
        <taxon>PACMAD clade</taxon>
        <taxon>Panicoideae</taxon>
        <taxon>Panicodae</taxon>
        <taxon>Paniceae</taxon>
        <taxon>Panicinae</taxon>
        <taxon>Panicum</taxon>
        <taxon>Panicum sect. Hiantes</taxon>
    </lineage>
</organism>